<name>A0A2T7NLA5_POMCA</name>
<evidence type="ECO:0000313" key="1">
    <source>
        <dbReference type="EMBL" id="PVD21957.1"/>
    </source>
</evidence>
<accession>A0A2T7NLA5</accession>
<comment type="caution">
    <text evidence="1">The sequence shown here is derived from an EMBL/GenBank/DDBJ whole genome shotgun (WGS) entry which is preliminary data.</text>
</comment>
<protein>
    <submittedName>
        <fullName evidence="1">Uncharacterized protein</fullName>
    </submittedName>
</protein>
<keyword evidence="2" id="KW-1185">Reference proteome</keyword>
<organism evidence="1 2">
    <name type="scientific">Pomacea canaliculata</name>
    <name type="common">Golden apple snail</name>
    <dbReference type="NCBI Taxonomy" id="400727"/>
    <lineage>
        <taxon>Eukaryota</taxon>
        <taxon>Metazoa</taxon>
        <taxon>Spiralia</taxon>
        <taxon>Lophotrochozoa</taxon>
        <taxon>Mollusca</taxon>
        <taxon>Gastropoda</taxon>
        <taxon>Caenogastropoda</taxon>
        <taxon>Architaenioglossa</taxon>
        <taxon>Ampullarioidea</taxon>
        <taxon>Ampullariidae</taxon>
        <taxon>Pomacea</taxon>
    </lineage>
</organism>
<dbReference type="AlphaFoldDB" id="A0A2T7NLA5"/>
<gene>
    <name evidence="1" type="ORF">C0Q70_17760</name>
</gene>
<evidence type="ECO:0000313" key="2">
    <source>
        <dbReference type="Proteomes" id="UP000245119"/>
    </source>
</evidence>
<dbReference type="EMBL" id="PZQS01000011">
    <property type="protein sequence ID" value="PVD21957.1"/>
    <property type="molecule type" value="Genomic_DNA"/>
</dbReference>
<dbReference type="Proteomes" id="UP000245119">
    <property type="component" value="Linkage Group LG11"/>
</dbReference>
<sequence length="99" mass="10872">MFPPASFINPQHTHSNSPSAVFSSFAVCSIRGVVSPIRRHLARALAQRVDIATVSSRSGRGLALCWEAFTTLGSLAEWRGACRFVITVYKLLHIKICND</sequence>
<reference evidence="1 2" key="1">
    <citation type="submission" date="2018-04" db="EMBL/GenBank/DDBJ databases">
        <title>The genome of golden apple snail Pomacea canaliculata provides insight into stress tolerance and invasive adaptation.</title>
        <authorList>
            <person name="Liu C."/>
            <person name="Liu B."/>
            <person name="Ren Y."/>
            <person name="Zhang Y."/>
            <person name="Wang H."/>
            <person name="Li S."/>
            <person name="Jiang F."/>
            <person name="Yin L."/>
            <person name="Zhang G."/>
            <person name="Qian W."/>
            <person name="Fan W."/>
        </authorList>
    </citation>
    <scope>NUCLEOTIDE SEQUENCE [LARGE SCALE GENOMIC DNA]</scope>
    <source>
        <strain evidence="1">SZHN2017</strain>
        <tissue evidence="1">Muscle</tissue>
    </source>
</reference>
<proteinExistence type="predicted"/>